<feature type="domain" description="PTS EIIA type-1" evidence="8">
    <location>
        <begin position="33"/>
        <end position="140"/>
    </location>
</feature>
<dbReference type="PANTHER" id="PTHR45008:SF1">
    <property type="entry name" value="PTS SYSTEM GLUCOSE-SPECIFIC EIIA COMPONENT"/>
    <property type="match status" value="1"/>
</dbReference>
<dbReference type="STRING" id="319652.IV80_GL001792"/>
<dbReference type="Pfam" id="PF00358">
    <property type="entry name" value="PTS_EIIA_1"/>
    <property type="match status" value="1"/>
</dbReference>
<organism evidence="9 10">
    <name type="scientific">Pediococcus cellicola</name>
    <dbReference type="NCBI Taxonomy" id="319652"/>
    <lineage>
        <taxon>Bacteria</taxon>
        <taxon>Bacillati</taxon>
        <taxon>Bacillota</taxon>
        <taxon>Bacilli</taxon>
        <taxon>Lactobacillales</taxon>
        <taxon>Lactobacillaceae</taxon>
        <taxon>Pediococcus</taxon>
    </lineage>
</organism>
<comment type="subcellular location">
    <subcellularLocation>
        <location evidence="2">Cell membrane</location>
        <topology evidence="2">Multi-pass membrane protein</topology>
    </subcellularLocation>
    <subcellularLocation>
        <location evidence="1">Cytoplasm</location>
    </subcellularLocation>
</comment>
<dbReference type="GO" id="GO:0005737">
    <property type="term" value="C:cytoplasm"/>
    <property type="evidence" value="ECO:0007669"/>
    <property type="project" value="UniProtKB-SubCell"/>
</dbReference>
<evidence type="ECO:0000313" key="9">
    <source>
        <dbReference type="EMBL" id="KRN65511.1"/>
    </source>
</evidence>
<evidence type="ECO:0000313" key="10">
    <source>
        <dbReference type="Proteomes" id="UP000051568"/>
    </source>
</evidence>
<dbReference type="SUPFAM" id="SSF51261">
    <property type="entry name" value="Duplicated hybrid motif"/>
    <property type="match status" value="1"/>
</dbReference>
<keyword evidence="7" id="KW-0418">Kinase</keyword>
<dbReference type="FunFam" id="2.70.70.10:FF:000001">
    <property type="entry name" value="PTS system glucose-specific IIA component"/>
    <property type="match status" value="1"/>
</dbReference>
<evidence type="ECO:0000256" key="2">
    <source>
        <dbReference type="ARBA" id="ARBA00004651"/>
    </source>
</evidence>
<evidence type="ECO:0000256" key="1">
    <source>
        <dbReference type="ARBA" id="ARBA00004496"/>
    </source>
</evidence>
<protein>
    <submittedName>
        <fullName evidence="9">Sugar-specific permease EIIA</fullName>
    </submittedName>
</protein>
<dbReference type="Gene3D" id="2.70.70.10">
    <property type="entry name" value="Glucose Permease (Domain IIA)"/>
    <property type="match status" value="1"/>
</dbReference>
<dbReference type="Proteomes" id="UP000051568">
    <property type="component" value="Unassembled WGS sequence"/>
</dbReference>
<dbReference type="PATRIC" id="fig|319652.3.peg.1819"/>
<evidence type="ECO:0000256" key="6">
    <source>
        <dbReference type="ARBA" id="ARBA00022683"/>
    </source>
</evidence>
<dbReference type="PROSITE" id="PS51093">
    <property type="entry name" value="PTS_EIIA_TYPE_1"/>
    <property type="match status" value="1"/>
</dbReference>
<evidence type="ECO:0000259" key="8">
    <source>
        <dbReference type="PROSITE" id="PS51093"/>
    </source>
</evidence>
<evidence type="ECO:0000256" key="7">
    <source>
        <dbReference type="ARBA" id="ARBA00022777"/>
    </source>
</evidence>
<keyword evidence="6" id="KW-0598">Phosphotransferase system</keyword>
<dbReference type="NCBIfam" id="TIGR00830">
    <property type="entry name" value="PTBA"/>
    <property type="match status" value="1"/>
</dbReference>
<evidence type="ECO:0000256" key="4">
    <source>
        <dbReference type="ARBA" id="ARBA00022597"/>
    </source>
</evidence>
<dbReference type="GO" id="GO:0005886">
    <property type="term" value="C:plasma membrane"/>
    <property type="evidence" value="ECO:0007669"/>
    <property type="project" value="UniProtKB-SubCell"/>
</dbReference>
<evidence type="ECO:0000256" key="3">
    <source>
        <dbReference type="ARBA" id="ARBA00022448"/>
    </source>
</evidence>
<keyword evidence="4" id="KW-0762">Sugar transport</keyword>
<keyword evidence="3" id="KW-0813">Transport</keyword>
<keyword evidence="10" id="KW-1185">Reference proteome</keyword>
<gene>
    <name evidence="9" type="ORF">IV80_GL001792</name>
</gene>
<keyword evidence="5" id="KW-0808">Transferase</keyword>
<sequence length="163" mass="17770">MKLYMGLLFNKKHPVDLFAPVTGVLKSIEKVSDEVFASKAMGDGFAVEPSNGEIYAPVNGTVTSVFPTKHAIGLKTKDKKDKLEVLVHLGIDTVELNGQGFEVFVKEGDVVSPKTKLANVDLKYLASENKPDDIMVIFTNLEKRSLNYDSGEVSHGDKVGTVE</sequence>
<accession>A0A0R2IU83</accession>
<dbReference type="EMBL" id="JQBR01000008">
    <property type="protein sequence ID" value="KRN65511.1"/>
    <property type="molecule type" value="Genomic_DNA"/>
</dbReference>
<dbReference type="GO" id="GO:0016301">
    <property type="term" value="F:kinase activity"/>
    <property type="evidence" value="ECO:0007669"/>
    <property type="project" value="UniProtKB-KW"/>
</dbReference>
<dbReference type="PANTHER" id="PTHR45008">
    <property type="entry name" value="PTS SYSTEM GLUCOSE-SPECIFIC EIIA COMPONENT"/>
    <property type="match status" value="1"/>
</dbReference>
<evidence type="ECO:0000256" key="5">
    <source>
        <dbReference type="ARBA" id="ARBA00022679"/>
    </source>
</evidence>
<name>A0A0R2IU83_9LACO</name>
<reference evidence="9 10" key="1">
    <citation type="journal article" date="2015" name="Genome Announc.">
        <title>Expanding the biotechnology potential of lactobacilli through comparative genomics of 213 strains and associated genera.</title>
        <authorList>
            <person name="Sun Z."/>
            <person name="Harris H.M."/>
            <person name="McCann A."/>
            <person name="Guo C."/>
            <person name="Argimon S."/>
            <person name="Zhang W."/>
            <person name="Yang X."/>
            <person name="Jeffery I.B."/>
            <person name="Cooney J.C."/>
            <person name="Kagawa T.F."/>
            <person name="Liu W."/>
            <person name="Song Y."/>
            <person name="Salvetti E."/>
            <person name="Wrobel A."/>
            <person name="Rasinkangas P."/>
            <person name="Parkhill J."/>
            <person name="Rea M.C."/>
            <person name="O'Sullivan O."/>
            <person name="Ritari J."/>
            <person name="Douillard F.P."/>
            <person name="Paul Ross R."/>
            <person name="Yang R."/>
            <person name="Briner A.E."/>
            <person name="Felis G.E."/>
            <person name="de Vos W.M."/>
            <person name="Barrangou R."/>
            <person name="Klaenhammer T.R."/>
            <person name="Caufield P.W."/>
            <person name="Cui Y."/>
            <person name="Zhang H."/>
            <person name="O'Toole P.W."/>
        </authorList>
    </citation>
    <scope>NUCLEOTIDE SEQUENCE [LARGE SCALE GENOMIC DNA]</scope>
    <source>
        <strain evidence="9 10">DSM 17757</strain>
    </source>
</reference>
<dbReference type="InterPro" id="IPR050890">
    <property type="entry name" value="PTS_EIIA_component"/>
</dbReference>
<proteinExistence type="predicted"/>
<dbReference type="AlphaFoldDB" id="A0A0R2IU83"/>
<dbReference type="RefSeq" id="WP_371861650.1">
    <property type="nucleotide sequence ID" value="NZ_BJVH01000008.1"/>
</dbReference>
<comment type="caution">
    <text evidence="9">The sequence shown here is derived from an EMBL/GenBank/DDBJ whole genome shotgun (WGS) entry which is preliminary data.</text>
</comment>
<dbReference type="InterPro" id="IPR001127">
    <property type="entry name" value="PTS_EIIA_1_perm"/>
</dbReference>
<dbReference type="GO" id="GO:0009401">
    <property type="term" value="P:phosphoenolpyruvate-dependent sugar phosphotransferase system"/>
    <property type="evidence" value="ECO:0007669"/>
    <property type="project" value="UniProtKB-KW"/>
</dbReference>
<dbReference type="InterPro" id="IPR011055">
    <property type="entry name" value="Dup_hybrid_motif"/>
</dbReference>